<dbReference type="Pfam" id="PF00994">
    <property type="entry name" value="MoCF_biosynth"/>
    <property type="match status" value="1"/>
</dbReference>
<dbReference type="SUPFAM" id="SSF63867">
    <property type="entry name" value="MoeA C-terminal domain-like"/>
    <property type="match status" value="1"/>
</dbReference>
<comment type="catalytic activity">
    <reaction evidence="5">
        <text>adenylyl-molybdopterin + molybdate = Mo-molybdopterin + AMP + H(+)</text>
        <dbReference type="Rhea" id="RHEA:35047"/>
        <dbReference type="ChEBI" id="CHEBI:15378"/>
        <dbReference type="ChEBI" id="CHEBI:36264"/>
        <dbReference type="ChEBI" id="CHEBI:62727"/>
        <dbReference type="ChEBI" id="CHEBI:71302"/>
        <dbReference type="ChEBI" id="CHEBI:456215"/>
        <dbReference type="EC" id="2.10.1.1"/>
    </reaction>
</comment>
<dbReference type="CDD" id="cd00887">
    <property type="entry name" value="MoeA"/>
    <property type="match status" value="1"/>
</dbReference>
<comment type="cofactor">
    <cofactor evidence="6">
        <name>Mg(2+)</name>
        <dbReference type="ChEBI" id="CHEBI:18420"/>
    </cofactor>
</comment>
<evidence type="ECO:0000256" key="3">
    <source>
        <dbReference type="ARBA" id="ARBA00010763"/>
    </source>
</evidence>
<dbReference type="KEGG" id="aell:AELL_2530"/>
<dbReference type="InterPro" id="IPR038987">
    <property type="entry name" value="MoeA-like"/>
</dbReference>
<evidence type="ECO:0000313" key="9">
    <source>
        <dbReference type="EMBL" id="RXI32015.1"/>
    </source>
</evidence>
<dbReference type="AlphaFoldDB" id="A0A347UBA9"/>
<keyword evidence="10" id="KW-1185">Reference proteome</keyword>
<dbReference type="InterPro" id="IPR001453">
    <property type="entry name" value="MoaB/Mog_dom"/>
</dbReference>
<comment type="similarity">
    <text evidence="3 6">Belongs to the MoeA family.</text>
</comment>
<keyword evidence="6 8" id="KW-0808">Transferase</keyword>
<evidence type="ECO:0000256" key="4">
    <source>
        <dbReference type="ARBA" id="ARBA00023150"/>
    </source>
</evidence>
<dbReference type="Pfam" id="PF03453">
    <property type="entry name" value="MoeA_N"/>
    <property type="match status" value="1"/>
</dbReference>
<dbReference type="OrthoDB" id="9804758at2"/>
<evidence type="ECO:0000259" key="7">
    <source>
        <dbReference type="SMART" id="SM00852"/>
    </source>
</evidence>
<feature type="domain" description="MoaB/Mog" evidence="7">
    <location>
        <begin position="174"/>
        <end position="311"/>
    </location>
</feature>
<dbReference type="GO" id="GO:0046872">
    <property type="term" value="F:metal ion binding"/>
    <property type="evidence" value="ECO:0007669"/>
    <property type="project" value="UniProtKB-UniRule"/>
</dbReference>
<accession>A0A347UBA9</accession>
<name>A0A347UBA9_9BACT</name>
<organism evidence="9 11">
    <name type="scientific">Arcobacter ellisii</name>
    <dbReference type="NCBI Taxonomy" id="913109"/>
    <lineage>
        <taxon>Bacteria</taxon>
        <taxon>Pseudomonadati</taxon>
        <taxon>Campylobacterota</taxon>
        <taxon>Epsilonproteobacteria</taxon>
        <taxon>Campylobacterales</taxon>
        <taxon>Arcobacteraceae</taxon>
        <taxon>Arcobacter</taxon>
    </lineage>
</organism>
<comment type="function">
    <text evidence="1 6">Catalyzes the insertion of molybdate into adenylated molybdopterin with the concomitant release of AMP.</text>
</comment>
<evidence type="ECO:0000256" key="6">
    <source>
        <dbReference type="RuleBase" id="RU365090"/>
    </source>
</evidence>
<proteinExistence type="inferred from homology"/>
<protein>
    <recommendedName>
        <fullName evidence="6">Molybdopterin molybdenumtransferase</fullName>
        <ecNumber evidence="6">2.10.1.1</ecNumber>
    </recommendedName>
</protein>
<dbReference type="Gene3D" id="3.90.105.10">
    <property type="entry name" value="Molybdopterin biosynthesis moea protein, domain 2"/>
    <property type="match status" value="1"/>
</dbReference>
<evidence type="ECO:0000313" key="8">
    <source>
        <dbReference type="EMBL" id="AXX96137.1"/>
    </source>
</evidence>
<dbReference type="InterPro" id="IPR005110">
    <property type="entry name" value="MoeA_linker/N"/>
</dbReference>
<dbReference type="Gene3D" id="2.40.340.10">
    <property type="entry name" value="MoeA, C-terminal, domain IV"/>
    <property type="match status" value="1"/>
</dbReference>
<keyword evidence="6" id="KW-0460">Magnesium</keyword>
<reference evidence="8 10" key="2">
    <citation type="submission" date="2018-08" db="EMBL/GenBank/DDBJ databases">
        <title>Complete genome of the Arcobacter ellisii type strain LMG 26155.</title>
        <authorList>
            <person name="Miller W.G."/>
            <person name="Yee E."/>
            <person name="Bono J.L."/>
        </authorList>
    </citation>
    <scope>NUCLEOTIDE SEQUENCE [LARGE SCALE GENOMIC DNA]</scope>
    <source>
        <strain evidence="8 10">LMG 26155</strain>
    </source>
</reference>
<dbReference type="InterPro" id="IPR036425">
    <property type="entry name" value="MoaB/Mog-like_dom_sf"/>
</dbReference>
<dbReference type="Proteomes" id="UP000262582">
    <property type="component" value="Chromosome"/>
</dbReference>
<dbReference type="SMART" id="SM00852">
    <property type="entry name" value="MoCF_biosynth"/>
    <property type="match status" value="1"/>
</dbReference>
<dbReference type="GO" id="GO:0005829">
    <property type="term" value="C:cytosol"/>
    <property type="evidence" value="ECO:0007669"/>
    <property type="project" value="TreeGrafter"/>
</dbReference>
<dbReference type="Proteomes" id="UP000290588">
    <property type="component" value="Unassembled WGS sequence"/>
</dbReference>
<dbReference type="EMBL" id="CP032097">
    <property type="protein sequence ID" value="AXX96137.1"/>
    <property type="molecule type" value="Genomic_DNA"/>
</dbReference>
<dbReference type="GO" id="GO:0061599">
    <property type="term" value="F:molybdopterin molybdotransferase activity"/>
    <property type="evidence" value="ECO:0007669"/>
    <property type="project" value="UniProtKB-UniRule"/>
</dbReference>
<dbReference type="RefSeq" id="WP_118918282.1">
    <property type="nucleotide sequence ID" value="NZ_CP032097.1"/>
</dbReference>
<comment type="pathway">
    <text evidence="2 6">Cofactor biosynthesis; molybdopterin biosynthesis.</text>
</comment>
<dbReference type="PANTHER" id="PTHR10192">
    <property type="entry name" value="MOLYBDOPTERIN BIOSYNTHESIS PROTEIN"/>
    <property type="match status" value="1"/>
</dbReference>
<dbReference type="EMBL" id="NXIG01000003">
    <property type="protein sequence ID" value="RXI32015.1"/>
    <property type="molecule type" value="Genomic_DNA"/>
</dbReference>
<evidence type="ECO:0000256" key="1">
    <source>
        <dbReference type="ARBA" id="ARBA00002901"/>
    </source>
</evidence>
<dbReference type="FunFam" id="2.170.190.11:FF:000001">
    <property type="entry name" value="Molybdopterin molybdenumtransferase"/>
    <property type="match status" value="1"/>
</dbReference>
<dbReference type="GO" id="GO:0006777">
    <property type="term" value="P:Mo-molybdopterin cofactor biosynthetic process"/>
    <property type="evidence" value="ECO:0007669"/>
    <property type="project" value="UniProtKB-UniRule"/>
</dbReference>
<dbReference type="Gene3D" id="3.40.980.10">
    <property type="entry name" value="MoaB/Mog-like domain"/>
    <property type="match status" value="1"/>
</dbReference>
<dbReference type="PANTHER" id="PTHR10192:SF5">
    <property type="entry name" value="GEPHYRIN"/>
    <property type="match status" value="1"/>
</dbReference>
<gene>
    <name evidence="8" type="primary">moeA3</name>
    <name evidence="8" type="ORF">AELL_2530</name>
    <name evidence="9" type="ORF">CP962_04325</name>
</gene>
<sequence>MAISVNTALDIITNIKTNLKYEILPIENCLNRICAKEIVANSYLPKFDNSAMDGYAIIFEDKDEELKIIDTIFAGDNNTKLLEKNSCIKIMTGARIPQNATAIIPKEDTEELNDNKIKIIQKVNKFQHIRYIGEDIKKDEVLVKIGEEINFSKITLLASQGISHIKVYKRPKIVVFASGEELKLHYEKIEDYQIYNSNTPTFLARAKELGCEVTFIGQAKDTIEAIKELILNSLDADLIITSGGVSVGDADFTKDAFKELNFETIFEGIQIKPGKPTIFGKIKDSYILNLPGNPLASALIFELFGRVLIQKLIGSKDIFHNFIYGKMKDDFKTKKGRDTIIPGYFDGEYFDISQKRSPGMVSTLASCNSMIVITDKVENIKKDNFIKILPINWKFFSNTNKDFFTHE</sequence>
<dbReference type="EC" id="2.10.1.1" evidence="6"/>
<evidence type="ECO:0000313" key="10">
    <source>
        <dbReference type="Proteomes" id="UP000262582"/>
    </source>
</evidence>
<dbReference type="SUPFAM" id="SSF63882">
    <property type="entry name" value="MoeA N-terminal region -like"/>
    <property type="match status" value="1"/>
</dbReference>
<dbReference type="NCBIfam" id="TIGR00177">
    <property type="entry name" value="molyb_syn"/>
    <property type="match status" value="1"/>
</dbReference>
<dbReference type="InterPro" id="IPR036135">
    <property type="entry name" value="MoeA_linker/N_sf"/>
</dbReference>
<dbReference type="Gene3D" id="2.170.190.11">
    <property type="entry name" value="Molybdopterin biosynthesis moea protein, domain 3"/>
    <property type="match status" value="1"/>
</dbReference>
<keyword evidence="4 6" id="KW-0501">Molybdenum cofactor biosynthesis</keyword>
<dbReference type="InterPro" id="IPR036688">
    <property type="entry name" value="MoeA_C_domain_IV_sf"/>
</dbReference>
<reference evidence="9 11" key="1">
    <citation type="submission" date="2017-09" db="EMBL/GenBank/DDBJ databases">
        <title>Genomics of the genus Arcobacter.</title>
        <authorList>
            <person name="Perez-Cataluna A."/>
            <person name="Figueras M.J."/>
            <person name="Salas-Masso N."/>
        </authorList>
    </citation>
    <scope>NUCLEOTIDE SEQUENCE [LARGE SCALE GENOMIC DNA]</scope>
    <source>
        <strain evidence="9 11">CECT 7837</strain>
    </source>
</reference>
<keyword evidence="6" id="KW-0500">Molybdenum</keyword>
<evidence type="ECO:0000256" key="2">
    <source>
        <dbReference type="ARBA" id="ARBA00005046"/>
    </source>
</evidence>
<evidence type="ECO:0000313" key="11">
    <source>
        <dbReference type="Proteomes" id="UP000290588"/>
    </source>
</evidence>
<dbReference type="SUPFAM" id="SSF53218">
    <property type="entry name" value="Molybdenum cofactor biosynthesis proteins"/>
    <property type="match status" value="1"/>
</dbReference>
<evidence type="ECO:0000256" key="5">
    <source>
        <dbReference type="ARBA" id="ARBA00047317"/>
    </source>
</evidence>
<keyword evidence="6" id="KW-0479">Metal-binding</keyword>